<sequence length="392" mass="43362">MSSSLITEGASSSMEKRRKTKTPTNAGGCAASDGVDLISGLVDDVLVRILELLPDARDVVRTHALSRRWRGLWTRVTDLCFDSNGSLGFKESGDPERFVCFVDDALALRAAEKEPAGVEHLAIFFDISKHGQESEQLMPPCVQAAQGWIHYAVQQHPVKSLVFHLDLPWYYINDGGHEVFIKNPAMNLNGLASSAKLETMDLQLSDVKLQLPSSAVFASLTDLSLGAIEVEAGGGHLLARLVSSACCPRLRSLQLVDLTVPGMEGPLLIDADALMELTLEIGDLRILELRTPSLRVLRIKECYQLEGLTISAPRLHDLEFVIQHPLHIDKDVGLSSVERLKIQLMWSHGYLFDGRNDGTIRLLDCCRLNRYLEVCLQVPKVCHKHLVDTPKC</sequence>
<dbReference type="Proteomes" id="UP000636709">
    <property type="component" value="Unassembled WGS sequence"/>
</dbReference>
<keyword evidence="3" id="KW-1185">Reference proteome</keyword>
<reference evidence="2" key="1">
    <citation type="submission" date="2020-07" db="EMBL/GenBank/DDBJ databases">
        <title>Genome sequence and genetic diversity analysis of an under-domesticated orphan crop, white fonio (Digitaria exilis).</title>
        <authorList>
            <person name="Bennetzen J.L."/>
            <person name="Chen S."/>
            <person name="Ma X."/>
            <person name="Wang X."/>
            <person name="Yssel A.E.J."/>
            <person name="Chaluvadi S.R."/>
            <person name="Johnson M."/>
            <person name="Gangashetty P."/>
            <person name="Hamidou F."/>
            <person name="Sanogo M.D."/>
            <person name="Zwaenepoel A."/>
            <person name="Wallace J."/>
            <person name="Van De Peer Y."/>
            <person name="Van Deynze A."/>
        </authorList>
    </citation>
    <scope>NUCLEOTIDE SEQUENCE</scope>
    <source>
        <tissue evidence="2">Leaves</tissue>
    </source>
</reference>
<dbReference type="PANTHER" id="PTHR34709:SF28">
    <property type="entry name" value="OS08G0272601 PROTEIN"/>
    <property type="match status" value="1"/>
</dbReference>
<dbReference type="OrthoDB" id="695956at2759"/>
<comment type="caution">
    <text evidence="2">The sequence shown here is derived from an EMBL/GenBank/DDBJ whole genome shotgun (WGS) entry which is preliminary data.</text>
</comment>
<dbReference type="PANTHER" id="PTHR34709">
    <property type="entry name" value="OS10G0396666 PROTEIN"/>
    <property type="match status" value="1"/>
</dbReference>
<organism evidence="2 3">
    <name type="scientific">Digitaria exilis</name>
    <dbReference type="NCBI Taxonomy" id="1010633"/>
    <lineage>
        <taxon>Eukaryota</taxon>
        <taxon>Viridiplantae</taxon>
        <taxon>Streptophyta</taxon>
        <taxon>Embryophyta</taxon>
        <taxon>Tracheophyta</taxon>
        <taxon>Spermatophyta</taxon>
        <taxon>Magnoliopsida</taxon>
        <taxon>Liliopsida</taxon>
        <taxon>Poales</taxon>
        <taxon>Poaceae</taxon>
        <taxon>PACMAD clade</taxon>
        <taxon>Panicoideae</taxon>
        <taxon>Panicodae</taxon>
        <taxon>Paniceae</taxon>
        <taxon>Anthephorinae</taxon>
        <taxon>Digitaria</taxon>
    </lineage>
</organism>
<dbReference type="InterPro" id="IPR036047">
    <property type="entry name" value="F-box-like_dom_sf"/>
</dbReference>
<evidence type="ECO:0000256" key="1">
    <source>
        <dbReference type="SAM" id="MobiDB-lite"/>
    </source>
</evidence>
<gene>
    <name evidence="2" type="ORF">HU200_064162</name>
</gene>
<accession>A0A835DYH7</accession>
<proteinExistence type="predicted"/>
<evidence type="ECO:0000313" key="3">
    <source>
        <dbReference type="Proteomes" id="UP000636709"/>
    </source>
</evidence>
<dbReference type="InterPro" id="IPR055312">
    <property type="entry name" value="FBL15-like"/>
</dbReference>
<dbReference type="EMBL" id="JACEFO010002751">
    <property type="protein sequence ID" value="KAF8650000.1"/>
    <property type="molecule type" value="Genomic_DNA"/>
</dbReference>
<protein>
    <recommendedName>
        <fullName evidence="4">F-box domain-containing protein</fullName>
    </recommendedName>
</protein>
<dbReference type="SUPFAM" id="SSF81383">
    <property type="entry name" value="F-box domain"/>
    <property type="match status" value="1"/>
</dbReference>
<feature type="region of interest" description="Disordered" evidence="1">
    <location>
        <begin position="1"/>
        <end position="27"/>
    </location>
</feature>
<evidence type="ECO:0008006" key="4">
    <source>
        <dbReference type="Google" id="ProtNLM"/>
    </source>
</evidence>
<name>A0A835DYH7_9POAL</name>
<dbReference type="AlphaFoldDB" id="A0A835DYH7"/>
<feature type="compositionally biased region" description="Polar residues" evidence="1">
    <location>
        <begin position="1"/>
        <end position="13"/>
    </location>
</feature>
<evidence type="ECO:0000313" key="2">
    <source>
        <dbReference type="EMBL" id="KAF8650000.1"/>
    </source>
</evidence>